<dbReference type="Proteomes" id="UP001055117">
    <property type="component" value="Unassembled WGS sequence"/>
</dbReference>
<name>A0ABQ4QI54_9HYPH</name>
<dbReference type="EMBL" id="BPQG01000044">
    <property type="protein sequence ID" value="GJD44933.1"/>
    <property type="molecule type" value="Genomic_DNA"/>
</dbReference>
<organism evidence="1 2">
    <name type="scientific">Methylobacterium cerastii</name>
    <dbReference type="NCBI Taxonomy" id="932741"/>
    <lineage>
        <taxon>Bacteria</taxon>
        <taxon>Pseudomonadati</taxon>
        <taxon>Pseudomonadota</taxon>
        <taxon>Alphaproteobacteria</taxon>
        <taxon>Hyphomicrobiales</taxon>
        <taxon>Methylobacteriaceae</taxon>
        <taxon>Methylobacterium</taxon>
    </lineage>
</organism>
<accession>A0ABQ4QI54</accession>
<sequence length="106" mass="11605">MAATRLLSADEFATCFSAPMRNMTATAEAVVDVWPYVDAIALPLGRATEILDVTSVYRDAAGRFDQVLIGTDVGDLFLAVVVNRADRTIHGHHLLDLAERYGVRRT</sequence>
<proteinExistence type="predicted"/>
<dbReference type="RefSeq" id="WP_147762152.1">
    <property type="nucleotide sequence ID" value="NZ_BPQG01000044.1"/>
</dbReference>
<gene>
    <name evidence="1" type="ORF">AFCDBAGC_2802</name>
</gene>
<keyword evidence="2" id="KW-1185">Reference proteome</keyword>
<comment type="caution">
    <text evidence="1">The sequence shown here is derived from an EMBL/GenBank/DDBJ whole genome shotgun (WGS) entry which is preliminary data.</text>
</comment>
<protein>
    <submittedName>
        <fullName evidence="1">Uncharacterized protein</fullName>
    </submittedName>
</protein>
<evidence type="ECO:0000313" key="1">
    <source>
        <dbReference type="EMBL" id="GJD44933.1"/>
    </source>
</evidence>
<reference evidence="1 2" key="1">
    <citation type="journal article" date="2021" name="Front. Microbiol.">
        <title>Comprehensive Comparative Genomics and Phenotyping of Methylobacterium Species.</title>
        <authorList>
            <person name="Alessa O."/>
            <person name="Ogura Y."/>
            <person name="Fujitani Y."/>
            <person name="Takami H."/>
            <person name="Hayashi T."/>
            <person name="Sahin N."/>
            <person name="Tani A."/>
        </authorList>
    </citation>
    <scope>NUCLEOTIDE SEQUENCE [LARGE SCALE GENOMIC DNA]</scope>
    <source>
        <strain evidence="1 2">DSM 23679</strain>
    </source>
</reference>
<evidence type="ECO:0000313" key="2">
    <source>
        <dbReference type="Proteomes" id="UP001055117"/>
    </source>
</evidence>